<sequence>MRYKWPAKEGYPEDYTYLGPLLSFLKNPILRYALLKRLEIGLDISVSDLSKDSLVLEIGAGAGFLLPEVANRSGIVIDMDYETVHLNAVKNMVVNERIAHKVVLIRGDIHRLPFKEESFDLIYCFSVWEHVSLESIKETYRVLKKGGILVAGIPIET</sequence>
<keyword evidence="1" id="KW-0808">Transferase</keyword>
<dbReference type="GO" id="GO:0008757">
    <property type="term" value="F:S-adenosylmethionine-dependent methyltransferase activity"/>
    <property type="evidence" value="ECO:0007669"/>
    <property type="project" value="InterPro"/>
</dbReference>
<dbReference type="PANTHER" id="PTHR44068">
    <property type="entry name" value="ZGC:194242"/>
    <property type="match status" value="1"/>
</dbReference>
<organism evidence="3">
    <name type="scientific">marine sediment metagenome</name>
    <dbReference type="NCBI Taxonomy" id="412755"/>
    <lineage>
        <taxon>unclassified sequences</taxon>
        <taxon>metagenomes</taxon>
        <taxon>ecological metagenomes</taxon>
    </lineage>
</organism>
<gene>
    <name evidence="3" type="ORF">S12H4_10060</name>
</gene>
<evidence type="ECO:0000256" key="1">
    <source>
        <dbReference type="ARBA" id="ARBA00022679"/>
    </source>
</evidence>
<dbReference type="EMBL" id="BARW01004221">
    <property type="protein sequence ID" value="GAI60928.1"/>
    <property type="molecule type" value="Genomic_DNA"/>
</dbReference>
<dbReference type="InterPro" id="IPR013216">
    <property type="entry name" value="Methyltransf_11"/>
</dbReference>
<evidence type="ECO:0000259" key="2">
    <source>
        <dbReference type="Pfam" id="PF08241"/>
    </source>
</evidence>
<comment type="caution">
    <text evidence="3">The sequence shown here is derived from an EMBL/GenBank/DDBJ whole genome shotgun (WGS) entry which is preliminary data.</text>
</comment>
<dbReference type="CDD" id="cd02440">
    <property type="entry name" value="AdoMet_MTases"/>
    <property type="match status" value="1"/>
</dbReference>
<dbReference type="SUPFAM" id="SSF53335">
    <property type="entry name" value="S-adenosyl-L-methionine-dependent methyltransferases"/>
    <property type="match status" value="1"/>
</dbReference>
<evidence type="ECO:0000313" key="3">
    <source>
        <dbReference type="EMBL" id="GAI60928.1"/>
    </source>
</evidence>
<dbReference type="Gene3D" id="3.40.50.150">
    <property type="entry name" value="Vaccinia Virus protein VP39"/>
    <property type="match status" value="1"/>
</dbReference>
<dbReference type="AlphaFoldDB" id="X1PYB9"/>
<reference evidence="3" key="1">
    <citation type="journal article" date="2014" name="Front. Microbiol.">
        <title>High frequency of phylogenetically diverse reductive dehalogenase-homologous genes in deep subseafloor sedimentary metagenomes.</title>
        <authorList>
            <person name="Kawai M."/>
            <person name="Futagami T."/>
            <person name="Toyoda A."/>
            <person name="Takaki Y."/>
            <person name="Nishi S."/>
            <person name="Hori S."/>
            <person name="Arai W."/>
            <person name="Tsubouchi T."/>
            <person name="Morono Y."/>
            <person name="Uchiyama I."/>
            <person name="Ito T."/>
            <person name="Fujiyama A."/>
            <person name="Inagaki F."/>
            <person name="Takami H."/>
        </authorList>
    </citation>
    <scope>NUCLEOTIDE SEQUENCE</scope>
    <source>
        <strain evidence="3">Expedition CK06-06</strain>
    </source>
</reference>
<dbReference type="PANTHER" id="PTHR44068:SF11">
    <property type="entry name" value="GERANYL DIPHOSPHATE 2-C-METHYLTRANSFERASE"/>
    <property type="match status" value="1"/>
</dbReference>
<name>X1PYB9_9ZZZZ</name>
<protein>
    <recommendedName>
        <fullName evidence="2">Methyltransferase type 11 domain-containing protein</fullName>
    </recommendedName>
</protein>
<proteinExistence type="predicted"/>
<feature type="domain" description="Methyltransferase type 11" evidence="2">
    <location>
        <begin position="56"/>
        <end position="150"/>
    </location>
</feature>
<dbReference type="Pfam" id="PF08241">
    <property type="entry name" value="Methyltransf_11"/>
    <property type="match status" value="1"/>
</dbReference>
<feature type="non-terminal residue" evidence="3">
    <location>
        <position position="157"/>
    </location>
</feature>
<dbReference type="InterPro" id="IPR050447">
    <property type="entry name" value="Erg6_SMT_methyltransf"/>
</dbReference>
<dbReference type="InterPro" id="IPR029063">
    <property type="entry name" value="SAM-dependent_MTases_sf"/>
</dbReference>
<accession>X1PYB9</accession>